<dbReference type="OrthoDB" id="17560at2759"/>
<dbReference type="AlphaFoldDB" id="A0A4Y9XXZ5"/>
<gene>
    <name evidence="3" type="ORF">EVG20_g9782</name>
</gene>
<comment type="caution">
    <text evidence="3">The sequence shown here is derived from an EMBL/GenBank/DDBJ whole genome shotgun (WGS) entry which is preliminary data.</text>
</comment>
<evidence type="ECO:0000259" key="1">
    <source>
        <dbReference type="Pfam" id="PF00149"/>
    </source>
</evidence>
<dbReference type="PANTHER" id="PTHR46546">
    <property type="entry name" value="SHEWANELLA-LIKE PROTEIN PHOSPHATASE 1"/>
    <property type="match status" value="1"/>
</dbReference>
<keyword evidence="4" id="KW-1185">Reference proteome</keyword>
<dbReference type="InterPro" id="IPR002925">
    <property type="entry name" value="Dienelactn_hydro"/>
</dbReference>
<dbReference type="GO" id="GO:0016787">
    <property type="term" value="F:hydrolase activity"/>
    <property type="evidence" value="ECO:0007669"/>
    <property type="project" value="InterPro"/>
</dbReference>
<dbReference type="SUPFAM" id="SSF56300">
    <property type="entry name" value="Metallo-dependent phosphatases"/>
    <property type="match status" value="1"/>
</dbReference>
<dbReference type="Pfam" id="PF00149">
    <property type="entry name" value="Metallophos"/>
    <property type="match status" value="1"/>
</dbReference>
<dbReference type="InterPro" id="IPR029058">
    <property type="entry name" value="AB_hydrolase_fold"/>
</dbReference>
<evidence type="ECO:0008006" key="5">
    <source>
        <dbReference type="Google" id="ProtNLM"/>
    </source>
</evidence>
<reference evidence="3 4" key="1">
    <citation type="submission" date="2019-02" db="EMBL/GenBank/DDBJ databases">
        <title>Genome sequencing of the rare red list fungi Dentipellis fragilis.</title>
        <authorList>
            <person name="Buettner E."/>
            <person name="Kellner H."/>
        </authorList>
    </citation>
    <scope>NUCLEOTIDE SEQUENCE [LARGE SCALE GENOMIC DNA]</scope>
    <source>
        <strain evidence="3 4">DSM 105465</strain>
    </source>
</reference>
<dbReference type="PANTHER" id="PTHR46546:SF4">
    <property type="entry name" value="SHEWANELLA-LIKE PROTEIN PHOSPHATASE 1"/>
    <property type="match status" value="1"/>
</dbReference>
<sequence>MNRLSSIGSGISLLTAHPRIVRYEFPQALYPRCAPRRHPGGCVLTEPDLLDRAVYNFTGKFEDIGNVKTYVATPSVDSAVTQPKVEAVIDALKSQGVTRFGAIGYCYGGRLCFNLAFENKVHTVVGNHPLLLELSDIEKYAETASAPLLLNTCEIDPAFPAEKQTKADEVFGNGRYKPGYERTFWPSTAHGFAVRGDLANPQIKEAKEGAFKTGVKCSHSRQKETRSSRIVAVGDLHGDIGNAQKVLEMADVVDAEGNWSGRVDVLVQTGDIIDRGDDTILLFDWMEQLRIQAQAADGLVLSHLGNHEWMNAIGDWR</sequence>
<dbReference type="Gene3D" id="3.40.50.1820">
    <property type="entry name" value="alpha/beta hydrolase"/>
    <property type="match status" value="1"/>
</dbReference>
<dbReference type="Pfam" id="PF01738">
    <property type="entry name" value="DLH"/>
    <property type="match status" value="1"/>
</dbReference>
<evidence type="ECO:0000313" key="4">
    <source>
        <dbReference type="Proteomes" id="UP000298327"/>
    </source>
</evidence>
<feature type="domain" description="Dienelactone hydrolase" evidence="2">
    <location>
        <begin position="47"/>
        <end position="211"/>
    </location>
</feature>
<dbReference type="InterPro" id="IPR029052">
    <property type="entry name" value="Metallo-depent_PP-like"/>
</dbReference>
<name>A0A4Y9XXZ5_9AGAM</name>
<evidence type="ECO:0000313" key="3">
    <source>
        <dbReference type="EMBL" id="TFY54257.1"/>
    </source>
</evidence>
<dbReference type="EMBL" id="SEOQ01001048">
    <property type="protein sequence ID" value="TFY54257.1"/>
    <property type="molecule type" value="Genomic_DNA"/>
</dbReference>
<feature type="domain" description="Calcineurin-like phosphoesterase" evidence="1">
    <location>
        <begin position="229"/>
        <end position="309"/>
    </location>
</feature>
<organism evidence="3 4">
    <name type="scientific">Dentipellis fragilis</name>
    <dbReference type="NCBI Taxonomy" id="205917"/>
    <lineage>
        <taxon>Eukaryota</taxon>
        <taxon>Fungi</taxon>
        <taxon>Dikarya</taxon>
        <taxon>Basidiomycota</taxon>
        <taxon>Agaricomycotina</taxon>
        <taxon>Agaricomycetes</taxon>
        <taxon>Russulales</taxon>
        <taxon>Hericiaceae</taxon>
        <taxon>Dentipellis</taxon>
    </lineage>
</organism>
<dbReference type="Proteomes" id="UP000298327">
    <property type="component" value="Unassembled WGS sequence"/>
</dbReference>
<evidence type="ECO:0000259" key="2">
    <source>
        <dbReference type="Pfam" id="PF01738"/>
    </source>
</evidence>
<dbReference type="STRING" id="205917.A0A4Y9XXZ5"/>
<proteinExistence type="predicted"/>
<accession>A0A4Y9XXZ5</accession>
<dbReference type="SUPFAM" id="SSF53474">
    <property type="entry name" value="alpha/beta-Hydrolases"/>
    <property type="match status" value="1"/>
</dbReference>
<protein>
    <recommendedName>
        <fullName evidence="5">Calcineurin-like phosphoesterase domain-containing protein</fullName>
    </recommendedName>
</protein>
<dbReference type="Gene3D" id="3.60.21.10">
    <property type="match status" value="1"/>
</dbReference>
<dbReference type="InterPro" id="IPR004843">
    <property type="entry name" value="Calcineurin-like_PHP"/>
</dbReference>